<gene>
    <name evidence="6" type="ORF">NZ47_09410</name>
</gene>
<comment type="caution">
    <text evidence="6">The sequence shown here is derived from an EMBL/GenBank/DDBJ whole genome shotgun (WGS) entry which is preliminary data.</text>
</comment>
<dbReference type="Gene3D" id="3.30.1060.10">
    <property type="entry name" value="Peptide methionine sulphoxide reductase MsrA"/>
    <property type="match status" value="1"/>
</dbReference>
<evidence type="ECO:0000256" key="4">
    <source>
        <dbReference type="ARBA" id="ARBA00048782"/>
    </source>
</evidence>
<dbReference type="Proteomes" id="UP000030993">
    <property type="component" value="Unassembled WGS sequence"/>
</dbReference>
<dbReference type="PANTHER" id="PTHR42799">
    <property type="entry name" value="MITOCHONDRIAL PEPTIDE METHIONINE SULFOXIDE REDUCTASE"/>
    <property type="match status" value="1"/>
</dbReference>
<feature type="domain" description="Peptide methionine sulphoxide reductase MsrA" evidence="5">
    <location>
        <begin position="5"/>
        <end position="172"/>
    </location>
</feature>
<keyword evidence="7" id="KW-1185">Reference proteome</keyword>
<proteinExistence type="predicted"/>
<dbReference type="RefSeq" id="WP_039209702.1">
    <property type="nucleotide sequence ID" value="NZ_JSCE01000182.1"/>
</dbReference>
<dbReference type="SUPFAM" id="SSF55068">
    <property type="entry name" value="Peptide methionine sulfoxide reductase"/>
    <property type="match status" value="1"/>
</dbReference>
<dbReference type="InterPro" id="IPR050162">
    <property type="entry name" value="MsrA_MetSO_reductase"/>
</dbReference>
<dbReference type="AlphaFoldDB" id="A0A0B2JYC0"/>
<reference evidence="6 7" key="1">
    <citation type="journal article" date="2013" name="PLoS ONE">
        <title>Identification and characterization of three novel lipases belonging to families II and V from Anaerovibrio lipolyticus 5ST.</title>
        <authorList>
            <person name="Prive F."/>
            <person name="Kaderbhai N.N."/>
            <person name="Girdwood S."/>
            <person name="Worgan H.J."/>
            <person name="Pinloche E."/>
            <person name="Scollan N.D."/>
            <person name="Huws S.A."/>
            <person name="Newbold C.J."/>
        </authorList>
    </citation>
    <scope>NUCLEOTIDE SEQUENCE [LARGE SCALE GENOMIC DNA]</scope>
    <source>
        <strain evidence="6 7">5S</strain>
    </source>
</reference>
<dbReference type="STRING" id="82374.NZ47_09410"/>
<evidence type="ECO:0000259" key="5">
    <source>
        <dbReference type="Pfam" id="PF01625"/>
    </source>
</evidence>
<sequence>MYTKKIYFSGGSFHDLQAVFKELTGVINVRCGYINPASTPVDYESVTAGRVDVVMGICVEYNPKKTDVSYLLDILFSVADPYSENRQGDLIGPMFMCGVYYNTPEDLPQIQLHLNFMANRTNPPAVAGSNLTINDPVSDQKQRRKLFVKSEEIKMFVEAEETHQDYFEKNPDAPRQIDIQKFKEYINS</sequence>
<dbReference type="EC" id="1.8.4.11" evidence="1"/>
<keyword evidence="2" id="KW-0560">Oxidoreductase</keyword>
<dbReference type="PANTHER" id="PTHR42799:SF2">
    <property type="entry name" value="MITOCHONDRIAL PEPTIDE METHIONINE SULFOXIDE REDUCTASE"/>
    <property type="match status" value="1"/>
</dbReference>
<dbReference type="Pfam" id="PF01625">
    <property type="entry name" value="PMSR"/>
    <property type="match status" value="1"/>
</dbReference>
<evidence type="ECO:0000256" key="1">
    <source>
        <dbReference type="ARBA" id="ARBA00012502"/>
    </source>
</evidence>
<evidence type="ECO:0000256" key="3">
    <source>
        <dbReference type="ARBA" id="ARBA00047806"/>
    </source>
</evidence>
<dbReference type="EMBL" id="JSCE01000182">
    <property type="protein sequence ID" value="KHM51641.1"/>
    <property type="molecule type" value="Genomic_DNA"/>
</dbReference>
<evidence type="ECO:0000313" key="7">
    <source>
        <dbReference type="Proteomes" id="UP000030993"/>
    </source>
</evidence>
<protein>
    <recommendedName>
        <fullName evidence="1">peptide-methionine (S)-S-oxide reductase</fullName>
        <ecNumber evidence="1">1.8.4.11</ecNumber>
    </recommendedName>
</protein>
<dbReference type="GO" id="GO:0005737">
    <property type="term" value="C:cytoplasm"/>
    <property type="evidence" value="ECO:0007669"/>
    <property type="project" value="TreeGrafter"/>
</dbReference>
<evidence type="ECO:0000256" key="2">
    <source>
        <dbReference type="ARBA" id="ARBA00023002"/>
    </source>
</evidence>
<dbReference type="GO" id="GO:0034599">
    <property type="term" value="P:cellular response to oxidative stress"/>
    <property type="evidence" value="ECO:0007669"/>
    <property type="project" value="TreeGrafter"/>
</dbReference>
<dbReference type="InterPro" id="IPR002569">
    <property type="entry name" value="Met_Sox_Rdtase_MsrA_dom"/>
</dbReference>
<dbReference type="eggNOG" id="COG0225">
    <property type="taxonomic scope" value="Bacteria"/>
</dbReference>
<name>A0A0B2JYC0_9FIRM</name>
<comment type="catalytic activity">
    <reaction evidence="3">
        <text>L-methionyl-[protein] + [thioredoxin]-disulfide + H2O = L-methionyl-(S)-S-oxide-[protein] + [thioredoxin]-dithiol</text>
        <dbReference type="Rhea" id="RHEA:14217"/>
        <dbReference type="Rhea" id="RHEA-COMP:10698"/>
        <dbReference type="Rhea" id="RHEA-COMP:10700"/>
        <dbReference type="Rhea" id="RHEA-COMP:12313"/>
        <dbReference type="Rhea" id="RHEA-COMP:12315"/>
        <dbReference type="ChEBI" id="CHEBI:15377"/>
        <dbReference type="ChEBI" id="CHEBI:16044"/>
        <dbReference type="ChEBI" id="CHEBI:29950"/>
        <dbReference type="ChEBI" id="CHEBI:44120"/>
        <dbReference type="ChEBI" id="CHEBI:50058"/>
        <dbReference type="EC" id="1.8.4.11"/>
    </reaction>
</comment>
<dbReference type="InterPro" id="IPR036509">
    <property type="entry name" value="Met_Sox_Rdtase_MsrA_sf"/>
</dbReference>
<evidence type="ECO:0000313" key="6">
    <source>
        <dbReference type="EMBL" id="KHM51641.1"/>
    </source>
</evidence>
<accession>A0A0B2JYC0</accession>
<organism evidence="6 7">
    <name type="scientific">Anaerovibrio lipolyticus</name>
    <dbReference type="NCBI Taxonomy" id="82374"/>
    <lineage>
        <taxon>Bacteria</taxon>
        <taxon>Bacillati</taxon>
        <taxon>Bacillota</taxon>
        <taxon>Negativicutes</taxon>
        <taxon>Selenomonadales</taxon>
        <taxon>Selenomonadaceae</taxon>
        <taxon>Anaerovibrio</taxon>
    </lineage>
</organism>
<dbReference type="GO" id="GO:0008113">
    <property type="term" value="F:peptide-methionine (S)-S-oxide reductase activity"/>
    <property type="evidence" value="ECO:0007669"/>
    <property type="project" value="UniProtKB-EC"/>
</dbReference>
<comment type="catalytic activity">
    <reaction evidence="4">
        <text>[thioredoxin]-disulfide + L-methionine + H2O = L-methionine (S)-S-oxide + [thioredoxin]-dithiol</text>
        <dbReference type="Rhea" id="RHEA:19993"/>
        <dbReference type="Rhea" id="RHEA-COMP:10698"/>
        <dbReference type="Rhea" id="RHEA-COMP:10700"/>
        <dbReference type="ChEBI" id="CHEBI:15377"/>
        <dbReference type="ChEBI" id="CHEBI:29950"/>
        <dbReference type="ChEBI" id="CHEBI:50058"/>
        <dbReference type="ChEBI" id="CHEBI:57844"/>
        <dbReference type="ChEBI" id="CHEBI:58772"/>
        <dbReference type="EC" id="1.8.4.11"/>
    </reaction>
</comment>